<gene>
    <name evidence="1" type="ORF">MS3_00000020</name>
</gene>
<accession>A0A922IT69</accession>
<dbReference type="CTD" id="75576177"/>
<protein>
    <recommendedName>
        <fullName evidence="3">MEG 3.2</fullName>
    </recommendedName>
</protein>
<dbReference type="GeneID" id="75576177"/>
<reference evidence="1" key="1">
    <citation type="journal article" date="2012" name="Nat. Genet.">
        <title>Whole-genome sequence of Schistosoma haematobium.</title>
        <authorList>
            <person name="Young N.D."/>
            <person name="Jex A.R."/>
            <person name="Li B."/>
            <person name="Liu S."/>
            <person name="Yang L."/>
            <person name="Xiong Z."/>
            <person name="Li Y."/>
            <person name="Cantacessi C."/>
            <person name="Hall R.S."/>
            <person name="Xu X."/>
            <person name="Chen F."/>
            <person name="Wu X."/>
            <person name="Zerlotini A."/>
            <person name="Oliveira G."/>
            <person name="Hofmann A."/>
            <person name="Zhang G."/>
            <person name="Fang X."/>
            <person name="Kang Y."/>
            <person name="Campbell B.E."/>
            <person name="Loukas A."/>
            <person name="Ranganathan S."/>
            <person name="Rollinson D."/>
            <person name="Rinaldi G."/>
            <person name="Brindley P.J."/>
            <person name="Yang H."/>
            <person name="Wang J."/>
            <person name="Wang J."/>
            <person name="Gasser R.B."/>
        </authorList>
    </citation>
    <scope>NUCLEOTIDE SEQUENCE</scope>
</reference>
<reference evidence="1" key="4">
    <citation type="journal article" date="2022" name="PLoS Pathog.">
        <title>Chromosome-level genome of Schistosoma haematobium underpins genome-wide explorations of molecular variation.</title>
        <authorList>
            <person name="Stroehlein A.J."/>
            <person name="Korhonen P.K."/>
            <person name="Lee V.V."/>
            <person name="Ralph S.A."/>
            <person name="Mentink-Kane M."/>
            <person name="You H."/>
            <person name="McManus D.P."/>
            <person name="Tchuente L.T."/>
            <person name="Stothard J.R."/>
            <person name="Kaur P."/>
            <person name="Dudchenko O."/>
            <person name="Aiden E.L."/>
            <person name="Yang B."/>
            <person name="Yang H."/>
            <person name="Emery A.M."/>
            <person name="Webster B.L."/>
            <person name="Brindley P.J."/>
            <person name="Rollinson D."/>
            <person name="Chang B.C.H."/>
            <person name="Gasser R.B."/>
            <person name="Young N.D."/>
        </authorList>
    </citation>
    <scope>NUCLEOTIDE SEQUENCE</scope>
</reference>
<evidence type="ECO:0000313" key="1">
    <source>
        <dbReference type="EMBL" id="KAH9586953.1"/>
    </source>
</evidence>
<proteinExistence type="predicted"/>
<dbReference type="AlphaFoldDB" id="A0A922IT69"/>
<name>A0A922IT69_SCHHA</name>
<evidence type="ECO:0008006" key="3">
    <source>
        <dbReference type="Google" id="ProtNLM"/>
    </source>
</evidence>
<evidence type="ECO:0000313" key="2">
    <source>
        <dbReference type="Proteomes" id="UP000471633"/>
    </source>
</evidence>
<reference evidence="1" key="3">
    <citation type="submission" date="2021-06" db="EMBL/GenBank/DDBJ databases">
        <title>Chromosome-level genome assembly for S. haematobium.</title>
        <authorList>
            <person name="Stroehlein A.J."/>
        </authorList>
    </citation>
    <scope>NUCLEOTIDE SEQUENCE</scope>
</reference>
<dbReference type="KEGG" id="shx:MS3_00000020"/>
<organism evidence="1 2">
    <name type="scientific">Schistosoma haematobium</name>
    <name type="common">Blood fluke</name>
    <dbReference type="NCBI Taxonomy" id="6185"/>
    <lineage>
        <taxon>Eukaryota</taxon>
        <taxon>Metazoa</taxon>
        <taxon>Spiralia</taxon>
        <taxon>Lophotrochozoa</taxon>
        <taxon>Platyhelminthes</taxon>
        <taxon>Trematoda</taxon>
        <taxon>Digenea</taxon>
        <taxon>Strigeidida</taxon>
        <taxon>Schistosomatoidea</taxon>
        <taxon>Schistosomatidae</taxon>
        <taxon>Schistosoma</taxon>
    </lineage>
</organism>
<dbReference type="EMBL" id="AMPZ03000003">
    <property type="protein sequence ID" value="KAH9586953.1"/>
    <property type="molecule type" value="Genomic_DNA"/>
</dbReference>
<dbReference type="Proteomes" id="UP000471633">
    <property type="component" value="Unassembled WGS sequence"/>
</dbReference>
<dbReference type="RefSeq" id="XP_051068775.1">
    <property type="nucleotide sequence ID" value="XM_051207955.1"/>
</dbReference>
<comment type="caution">
    <text evidence="1">The sequence shown here is derived from an EMBL/GenBank/DDBJ whole genome shotgun (WGS) entry which is preliminary data.</text>
</comment>
<keyword evidence="2" id="KW-1185">Reference proteome</keyword>
<sequence length="132" mass="14384">MKYYSLNFLIIARECEKHCRGNNEYATRYCGGLCSGTTGAQTFYCYLACSHNASTQGDFDECTKKCENGSGLGEEPCMSDCGAVTNHDEVCGIVCGGNNGGLFPLCLYNCDQQNPNGYEGGKLPSVYYQSFH</sequence>
<reference evidence="1" key="2">
    <citation type="journal article" date="2019" name="Gigascience">
        <title>High-quality Schistosoma haematobium genome achieved by single-molecule and long-range sequencing.</title>
        <authorList>
            <person name="Stroehlein A.J."/>
            <person name="Korhonen P.K."/>
            <person name="Chong T.M."/>
            <person name="Lim Y.L."/>
            <person name="Chan K.G."/>
            <person name="Webster B."/>
            <person name="Rollinson D."/>
            <person name="Brindley P.J."/>
            <person name="Gasser R.B."/>
            <person name="Young N.D."/>
        </authorList>
    </citation>
    <scope>NUCLEOTIDE SEQUENCE</scope>
</reference>